<dbReference type="PANTHER" id="PTHR30055">
    <property type="entry name" value="HTH-TYPE TRANSCRIPTIONAL REGULATOR RUTR"/>
    <property type="match status" value="1"/>
</dbReference>
<reference evidence="7 8" key="1">
    <citation type="submission" date="2022-06" db="EMBL/GenBank/DDBJ databases">
        <title>Halomicroarcula sp. a new haloarchaeum isolate from saline soil.</title>
        <authorList>
            <person name="Strakova D."/>
            <person name="Galisteo C."/>
            <person name="Sanchez-Porro C."/>
            <person name="Ventosa A."/>
        </authorList>
    </citation>
    <scope>NUCLEOTIDE SEQUENCE [LARGE SCALE GENOMIC DNA]</scope>
    <source>
        <strain evidence="7 8">S3CR25-11</strain>
    </source>
</reference>
<evidence type="ECO:0000256" key="1">
    <source>
        <dbReference type="ARBA" id="ARBA00022491"/>
    </source>
</evidence>
<dbReference type="PROSITE" id="PS01081">
    <property type="entry name" value="HTH_TETR_1"/>
    <property type="match status" value="1"/>
</dbReference>
<dbReference type="PANTHER" id="PTHR30055:SF234">
    <property type="entry name" value="HTH-TYPE TRANSCRIPTIONAL REGULATOR BETI"/>
    <property type="match status" value="1"/>
</dbReference>
<feature type="domain" description="HTH tetR-type" evidence="6">
    <location>
        <begin position="3"/>
        <end position="63"/>
    </location>
</feature>
<evidence type="ECO:0000256" key="5">
    <source>
        <dbReference type="PROSITE-ProRule" id="PRU00335"/>
    </source>
</evidence>
<evidence type="ECO:0000256" key="4">
    <source>
        <dbReference type="ARBA" id="ARBA00023163"/>
    </source>
</evidence>
<keyword evidence="3 5" id="KW-0238">DNA-binding</keyword>
<keyword evidence="4" id="KW-0804">Transcription</keyword>
<feature type="DNA-binding region" description="H-T-H motif" evidence="5">
    <location>
        <begin position="26"/>
        <end position="45"/>
    </location>
</feature>
<evidence type="ECO:0000256" key="3">
    <source>
        <dbReference type="ARBA" id="ARBA00023125"/>
    </source>
</evidence>
<evidence type="ECO:0000313" key="7">
    <source>
        <dbReference type="EMBL" id="MDS0282714.1"/>
    </source>
</evidence>
<dbReference type="InterPro" id="IPR009057">
    <property type="entry name" value="Homeodomain-like_sf"/>
</dbReference>
<sequence length="196" mass="21732">MSSESTAEIMAATGRALCEHGYADLTMQRIADESSVTSAAIHYHFDTKEELLNAFLDDLLDRFESRLACEARDPRDRLTDFLDAVFEESSSDHDDFPVALMELKAQAPYHDLFRERFVELDEVVCDVVGTAVRDGIEDGHFDDADPDEVARLVATMINGAHVRSVALGERTDRTRETIEGTLALHLGWTPGSEVAA</sequence>
<name>A0ABU2FPP2_9EURY</name>
<keyword evidence="1" id="KW-0678">Repressor</keyword>
<dbReference type="Proteomes" id="UP001268864">
    <property type="component" value="Unassembled WGS sequence"/>
</dbReference>
<dbReference type="InterPro" id="IPR023772">
    <property type="entry name" value="DNA-bd_HTH_TetR-type_CS"/>
</dbReference>
<dbReference type="InterPro" id="IPR001647">
    <property type="entry name" value="HTH_TetR"/>
</dbReference>
<gene>
    <name evidence="7" type="ORF">NDI86_11315</name>
</gene>
<dbReference type="InterPro" id="IPR036271">
    <property type="entry name" value="Tet_transcr_reg_TetR-rel_C_sf"/>
</dbReference>
<dbReference type="RefSeq" id="WP_310900541.1">
    <property type="nucleotide sequence ID" value="NZ_JAMQOS010000003.1"/>
</dbReference>
<dbReference type="Pfam" id="PF13977">
    <property type="entry name" value="TetR_C_6"/>
    <property type="match status" value="1"/>
</dbReference>
<dbReference type="InterPro" id="IPR039538">
    <property type="entry name" value="BetI_C"/>
</dbReference>
<keyword evidence="8" id="KW-1185">Reference proteome</keyword>
<comment type="caution">
    <text evidence="7">The sequence shown here is derived from an EMBL/GenBank/DDBJ whole genome shotgun (WGS) entry which is preliminary data.</text>
</comment>
<dbReference type="Gene3D" id="1.10.357.10">
    <property type="entry name" value="Tetracycline Repressor, domain 2"/>
    <property type="match status" value="1"/>
</dbReference>
<evidence type="ECO:0000313" key="8">
    <source>
        <dbReference type="Proteomes" id="UP001268864"/>
    </source>
</evidence>
<dbReference type="InterPro" id="IPR050109">
    <property type="entry name" value="HTH-type_TetR-like_transc_reg"/>
</dbReference>
<dbReference type="Pfam" id="PF00440">
    <property type="entry name" value="TetR_N"/>
    <property type="match status" value="1"/>
</dbReference>
<dbReference type="EMBL" id="JAMQOS010000003">
    <property type="protein sequence ID" value="MDS0282714.1"/>
    <property type="molecule type" value="Genomic_DNA"/>
</dbReference>
<dbReference type="PRINTS" id="PR00455">
    <property type="entry name" value="HTHTETR"/>
</dbReference>
<evidence type="ECO:0000259" key="6">
    <source>
        <dbReference type="PROSITE" id="PS50977"/>
    </source>
</evidence>
<protein>
    <submittedName>
        <fullName evidence="7">TetR/AcrR family transcriptional regulator</fullName>
    </submittedName>
</protein>
<dbReference type="SUPFAM" id="SSF48498">
    <property type="entry name" value="Tetracyclin repressor-like, C-terminal domain"/>
    <property type="match status" value="1"/>
</dbReference>
<accession>A0ABU2FPP2</accession>
<dbReference type="SUPFAM" id="SSF46689">
    <property type="entry name" value="Homeodomain-like"/>
    <property type="match status" value="1"/>
</dbReference>
<dbReference type="PROSITE" id="PS50977">
    <property type="entry name" value="HTH_TETR_2"/>
    <property type="match status" value="1"/>
</dbReference>
<proteinExistence type="predicted"/>
<organism evidence="7 8">
    <name type="scientific">Haloarcula onubensis</name>
    <dbReference type="NCBI Taxonomy" id="2950539"/>
    <lineage>
        <taxon>Archaea</taxon>
        <taxon>Methanobacteriati</taxon>
        <taxon>Methanobacteriota</taxon>
        <taxon>Stenosarchaea group</taxon>
        <taxon>Halobacteria</taxon>
        <taxon>Halobacteriales</taxon>
        <taxon>Haloarculaceae</taxon>
        <taxon>Haloarcula</taxon>
    </lineage>
</organism>
<keyword evidence="2" id="KW-0805">Transcription regulation</keyword>
<evidence type="ECO:0000256" key="2">
    <source>
        <dbReference type="ARBA" id="ARBA00023015"/>
    </source>
</evidence>